<dbReference type="InterPro" id="IPR013154">
    <property type="entry name" value="ADH-like_N"/>
</dbReference>
<evidence type="ECO:0000256" key="4">
    <source>
        <dbReference type="ARBA" id="ARBA00023002"/>
    </source>
</evidence>
<accession>A0A1S1Q5F8</accession>
<proteinExistence type="inferred from homology"/>
<dbReference type="InterPro" id="IPR047109">
    <property type="entry name" value="CAD-like"/>
</dbReference>
<dbReference type="RefSeq" id="WP_071091553.1">
    <property type="nucleotide sequence ID" value="NZ_MBLM01000170.1"/>
</dbReference>
<dbReference type="EC" id="1.1.1.2" evidence="5"/>
<dbReference type="GO" id="GO:0008106">
    <property type="term" value="F:alcohol dehydrogenase (NADP+) activity"/>
    <property type="evidence" value="ECO:0007669"/>
    <property type="project" value="UniProtKB-EC"/>
</dbReference>
<organism evidence="9 10">
    <name type="scientific">Parafrankia colletiae</name>
    <dbReference type="NCBI Taxonomy" id="573497"/>
    <lineage>
        <taxon>Bacteria</taxon>
        <taxon>Bacillati</taxon>
        <taxon>Actinomycetota</taxon>
        <taxon>Actinomycetes</taxon>
        <taxon>Frankiales</taxon>
        <taxon>Frankiaceae</taxon>
        <taxon>Parafrankia</taxon>
    </lineage>
</organism>
<dbReference type="OrthoDB" id="3567264at2"/>
<dbReference type="CDD" id="cd05283">
    <property type="entry name" value="CAD1"/>
    <property type="match status" value="1"/>
</dbReference>
<dbReference type="Pfam" id="PF08240">
    <property type="entry name" value="ADH_N"/>
    <property type="match status" value="1"/>
</dbReference>
<dbReference type="AlphaFoldDB" id="A0A1S1Q5F8"/>
<keyword evidence="4" id="KW-0560">Oxidoreductase</keyword>
<keyword evidence="3 7" id="KW-0862">Zinc</keyword>
<dbReference type="EMBL" id="MBLM01000170">
    <property type="protein sequence ID" value="OHV28819.1"/>
    <property type="molecule type" value="Genomic_DNA"/>
</dbReference>
<comment type="cofactor">
    <cofactor evidence="1 7">
        <name>Zn(2+)</name>
        <dbReference type="ChEBI" id="CHEBI:29105"/>
    </cofactor>
</comment>
<evidence type="ECO:0000256" key="2">
    <source>
        <dbReference type="ARBA" id="ARBA00022723"/>
    </source>
</evidence>
<name>A0A1S1Q5F8_9ACTN</name>
<keyword evidence="2 7" id="KW-0479">Metal-binding</keyword>
<evidence type="ECO:0000256" key="5">
    <source>
        <dbReference type="ARBA" id="ARBA00024074"/>
    </source>
</evidence>
<dbReference type="SUPFAM" id="SSF51735">
    <property type="entry name" value="NAD(P)-binding Rossmann-fold domains"/>
    <property type="match status" value="1"/>
</dbReference>
<dbReference type="PANTHER" id="PTHR42683">
    <property type="entry name" value="ALDEHYDE REDUCTASE"/>
    <property type="match status" value="1"/>
</dbReference>
<evidence type="ECO:0000256" key="6">
    <source>
        <dbReference type="ARBA" id="ARBA00048262"/>
    </source>
</evidence>
<dbReference type="PROSITE" id="PS00059">
    <property type="entry name" value="ADH_ZINC"/>
    <property type="match status" value="1"/>
</dbReference>
<dbReference type="SUPFAM" id="SSF50129">
    <property type="entry name" value="GroES-like"/>
    <property type="match status" value="1"/>
</dbReference>
<evidence type="ECO:0000256" key="1">
    <source>
        <dbReference type="ARBA" id="ARBA00001947"/>
    </source>
</evidence>
<dbReference type="SMART" id="SM00829">
    <property type="entry name" value="PKS_ER"/>
    <property type="match status" value="1"/>
</dbReference>
<evidence type="ECO:0000313" key="10">
    <source>
        <dbReference type="Proteomes" id="UP000179627"/>
    </source>
</evidence>
<dbReference type="Pfam" id="PF00107">
    <property type="entry name" value="ADH_zinc_N"/>
    <property type="match status" value="1"/>
</dbReference>
<reference evidence="10" key="1">
    <citation type="submission" date="2016-07" db="EMBL/GenBank/DDBJ databases">
        <title>Sequence Frankia sp. strain CcI1.17.</title>
        <authorList>
            <person name="Ghodhbane-Gtari F."/>
            <person name="Swanson E."/>
            <person name="Gueddou A."/>
            <person name="Morris K."/>
            <person name="Hezbri K."/>
            <person name="Ktari A."/>
            <person name="Nouioui I."/>
            <person name="Abebe-Akele F."/>
            <person name="Simpson S."/>
            <person name="Thomas K."/>
            <person name="Gtari M."/>
            <person name="Tisa L.S."/>
            <person name="Hurst S."/>
        </authorList>
    </citation>
    <scope>NUCLEOTIDE SEQUENCE [LARGE SCALE GENOMIC DNA]</scope>
    <source>
        <strain evidence="10">Cc1.17</strain>
    </source>
</reference>
<sequence>MITAKARAMSGPTAPFSTITVERRDVGPRDVLIDIAYAGVCHTDVHHARAEFGHTRYPIVPGHEIAGVVRELGAEVRGLAAGDRVGVGCLVDSCQDCPACNAGQESYCRRGKVLTYNGVGRDGATTQGGYSELVVVDQRFVARIPDALPLDGAAPLLCAGITMYQPLRHWGAAPGKRVGILGFGGLGHVGVQISHALGAHTTVLELTEDRRADAERLGADDYRTTGDLVALRDSFDLIVSTVPTSYDLSAHLDLLDLDGTFVNLGVPDEPLRIDPYTLLTNRRTLAGSMSGGMPETQEMLDFCAEKGIKAEVEVIAAKQLDEVYDRLTAGDVRYRFVMDVATIAEA</sequence>
<dbReference type="Proteomes" id="UP000179627">
    <property type="component" value="Unassembled WGS sequence"/>
</dbReference>
<evidence type="ECO:0000259" key="8">
    <source>
        <dbReference type="SMART" id="SM00829"/>
    </source>
</evidence>
<dbReference type="InterPro" id="IPR011032">
    <property type="entry name" value="GroES-like_sf"/>
</dbReference>
<dbReference type="FunFam" id="3.40.50.720:FF:000022">
    <property type="entry name" value="Cinnamyl alcohol dehydrogenase"/>
    <property type="match status" value="1"/>
</dbReference>
<dbReference type="InterPro" id="IPR020843">
    <property type="entry name" value="ER"/>
</dbReference>
<feature type="domain" description="Enoyl reductase (ER)" evidence="8">
    <location>
        <begin position="14"/>
        <end position="338"/>
    </location>
</feature>
<evidence type="ECO:0000256" key="3">
    <source>
        <dbReference type="ARBA" id="ARBA00022833"/>
    </source>
</evidence>
<protein>
    <recommendedName>
        <fullName evidence="5">alcohol dehydrogenase (NADP(+))</fullName>
        <ecNumber evidence="5">1.1.1.2</ecNumber>
    </recommendedName>
</protein>
<evidence type="ECO:0000313" key="9">
    <source>
        <dbReference type="EMBL" id="OHV28819.1"/>
    </source>
</evidence>
<comment type="similarity">
    <text evidence="7">Belongs to the zinc-containing alcohol dehydrogenase family.</text>
</comment>
<dbReference type="InterPro" id="IPR002328">
    <property type="entry name" value="ADH_Zn_CS"/>
</dbReference>
<dbReference type="GO" id="GO:0008270">
    <property type="term" value="F:zinc ion binding"/>
    <property type="evidence" value="ECO:0007669"/>
    <property type="project" value="InterPro"/>
</dbReference>
<dbReference type="Gene3D" id="3.40.50.720">
    <property type="entry name" value="NAD(P)-binding Rossmann-like Domain"/>
    <property type="match status" value="1"/>
</dbReference>
<gene>
    <name evidence="9" type="ORF">CC117_29790</name>
</gene>
<dbReference type="Gene3D" id="3.90.180.10">
    <property type="entry name" value="Medium-chain alcohol dehydrogenases, catalytic domain"/>
    <property type="match status" value="1"/>
</dbReference>
<dbReference type="InterPro" id="IPR013149">
    <property type="entry name" value="ADH-like_C"/>
</dbReference>
<keyword evidence="10" id="KW-1185">Reference proteome</keyword>
<evidence type="ECO:0000256" key="7">
    <source>
        <dbReference type="RuleBase" id="RU361277"/>
    </source>
</evidence>
<comment type="catalytic activity">
    <reaction evidence="6">
        <text>a primary alcohol + NADP(+) = an aldehyde + NADPH + H(+)</text>
        <dbReference type="Rhea" id="RHEA:15937"/>
        <dbReference type="ChEBI" id="CHEBI:15378"/>
        <dbReference type="ChEBI" id="CHEBI:15734"/>
        <dbReference type="ChEBI" id="CHEBI:17478"/>
        <dbReference type="ChEBI" id="CHEBI:57783"/>
        <dbReference type="ChEBI" id="CHEBI:58349"/>
        <dbReference type="EC" id="1.1.1.2"/>
    </reaction>
</comment>
<dbReference type="InterPro" id="IPR036291">
    <property type="entry name" value="NAD(P)-bd_dom_sf"/>
</dbReference>
<comment type="caution">
    <text evidence="9">The sequence shown here is derived from an EMBL/GenBank/DDBJ whole genome shotgun (WGS) entry which is preliminary data.</text>
</comment>